<dbReference type="SUPFAM" id="SSF57701">
    <property type="entry name" value="Zn2/Cys6 DNA-binding domain"/>
    <property type="match status" value="1"/>
</dbReference>
<name>A0A1Y1UPI8_9TREE</name>
<dbReference type="PANTHER" id="PTHR47540">
    <property type="entry name" value="THIAMINE REPRESSIBLE GENES REGULATORY PROTEIN THI5"/>
    <property type="match status" value="1"/>
</dbReference>
<evidence type="ECO:0000256" key="4">
    <source>
        <dbReference type="ARBA" id="ARBA00023163"/>
    </source>
</evidence>
<comment type="subcellular location">
    <subcellularLocation>
        <location evidence="1">Nucleus</location>
    </subcellularLocation>
</comment>
<dbReference type="GeneID" id="33556541"/>
<dbReference type="PANTHER" id="PTHR47540:SF2">
    <property type="entry name" value="ZN(II)2CYS6 TRANSCRIPTION FACTOR (EUROFUNG)"/>
    <property type="match status" value="1"/>
</dbReference>
<dbReference type="PROSITE" id="PS00463">
    <property type="entry name" value="ZN2_CY6_FUNGAL_1"/>
    <property type="match status" value="1"/>
</dbReference>
<evidence type="ECO:0000313" key="9">
    <source>
        <dbReference type="Proteomes" id="UP000193218"/>
    </source>
</evidence>
<dbReference type="SMART" id="SM00066">
    <property type="entry name" value="GAL4"/>
    <property type="match status" value="1"/>
</dbReference>
<dbReference type="Gene3D" id="4.10.240.10">
    <property type="entry name" value="Zn(2)-C6 fungal-type DNA-binding domain"/>
    <property type="match status" value="1"/>
</dbReference>
<keyword evidence="5" id="KW-0539">Nucleus</keyword>
<evidence type="ECO:0000256" key="2">
    <source>
        <dbReference type="ARBA" id="ARBA00023015"/>
    </source>
</evidence>
<dbReference type="Pfam" id="PF00172">
    <property type="entry name" value="Zn_clus"/>
    <property type="match status" value="1"/>
</dbReference>
<keyword evidence="4" id="KW-0804">Transcription</keyword>
<dbReference type="Proteomes" id="UP000193218">
    <property type="component" value="Unassembled WGS sequence"/>
</dbReference>
<dbReference type="GO" id="GO:0045944">
    <property type="term" value="P:positive regulation of transcription by RNA polymerase II"/>
    <property type="evidence" value="ECO:0007669"/>
    <property type="project" value="TreeGrafter"/>
</dbReference>
<dbReference type="GO" id="GO:0008270">
    <property type="term" value="F:zinc ion binding"/>
    <property type="evidence" value="ECO:0007669"/>
    <property type="project" value="InterPro"/>
</dbReference>
<dbReference type="PROSITE" id="PS50048">
    <property type="entry name" value="ZN2_CY6_FUNGAL_2"/>
    <property type="match status" value="1"/>
</dbReference>
<comment type="caution">
    <text evidence="8">The sequence shown here is derived from an EMBL/GenBank/DDBJ whole genome shotgun (WGS) entry which is preliminary data.</text>
</comment>
<keyword evidence="3" id="KW-0238">DNA-binding</keyword>
<dbReference type="GO" id="GO:0043565">
    <property type="term" value="F:sequence-specific DNA binding"/>
    <property type="evidence" value="ECO:0007669"/>
    <property type="project" value="TreeGrafter"/>
</dbReference>
<dbReference type="EMBL" id="NBSH01000002">
    <property type="protein sequence ID" value="ORX39919.1"/>
    <property type="molecule type" value="Genomic_DNA"/>
</dbReference>
<dbReference type="CDD" id="cd00067">
    <property type="entry name" value="GAL4"/>
    <property type="match status" value="1"/>
</dbReference>
<feature type="domain" description="Zn(2)-C6 fungal-type" evidence="7">
    <location>
        <begin position="183"/>
        <end position="212"/>
    </location>
</feature>
<evidence type="ECO:0000256" key="5">
    <source>
        <dbReference type="ARBA" id="ARBA00023242"/>
    </source>
</evidence>
<reference evidence="8 9" key="1">
    <citation type="submission" date="2017-03" db="EMBL/GenBank/DDBJ databases">
        <title>Widespread Adenine N6-methylation of Active Genes in Fungi.</title>
        <authorList>
            <consortium name="DOE Joint Genome Institute"/>
            <person name="Mondo S.J."/>
            <person name="Dannebaum R.O."/>
            <person name="Kuo R.C."/>
            <person name="Louie K.B."/>
            <person name="Bewick A.J."/>
            <person name="Labutti K."/>
            <person name="Haridas S."/>
            <person name="Kuo A."/>
            <person name="Salamov A."/>
            <person name="Ahrendt S.R."/>
            <person name="Lau R."/>
            <person name="Bowen B.P."/>
            <person name="Lipzen A."/>
            <person name="Sullivan W."/>
            <person name="Andreopoulos W.B."/>
            <person name="Clum A."/>
            <person name="Lindquist E."/>
            <person name="Daum C."/>
            <person name="Northen T.R."/>
            <person name="Ramamoorthy G."/>
            <person name="Schmitz R.J."/>
            <person name="Gryganskyi A."/>
            <person name="Culley D."/>
            <person name="Magnuson J."/>
            <person name="James T.Y."/>
            <person name="O'Malley M.A."/>
            <person name="Stajich J.E."/>
            <person name="Spatafora J.W."/>
            <person name="Visel A."/>
            <person name="Grigoriev I.V."/>
        </authorList>
    </citation>
    <scope>NUCLEOTIDE SEQUENCE [LARGE SCALE GENOMIC DNA]</scope>
    <source>
        <strain evidence="8 9">NRRL Y-17943</strain>
    </source>
</reference>
<proteinExistence type="predicted"/>
<keyword evidence="9" id="KW-1185">Reference proteome</keyword>
<evidence type="ECO:0000259" key="7">
    <source>
        <dbReference type="PROSITE" id="PS50048"/>
    </source>
</evidence>
<evidence type="ECO:0000256" key="1">
    <source>
        <dbReference type="ARBA" id="ARBA00004123"/>
    </source>
</evidence>
<evidence type="ECO:0000256" key="6">
    <source>
        <dbReference type="SAM" id="MobiDB-lite"/>
    </source>
</evidence>
<dbReference type="OrthoDB" id="39175at2759"/>
<dbReference type="InterPro" id="IPR036864">
    <property type="entry name" value="Zn2-C6_fun-type_DNA-bd_sf"/>
</dbReference>
<dbReference type="RefSeq" id="XP_021873704.1">
    <property type="nucleotide sequence ID" value="XM_022014733.1"/>
</dbReference>
<dbReference type="InterPro" id="IPR051711">
    <property type="entry name" value="Stress_Response_Reg"/>
</dbReference>
<protein>
    <recommendedName>
        <fullName evidence="7">Zn(2)-C6 fungal-type domain-containing protein</fullName>
    </recommendedName>
</protein>
<dbReference type="InParanoid" id="A0A1Y1UPI8"/>
<gene>
    <name evidence="8" type="ORF">BD324DRAFT_615532</name>
</gene>
<accession>A0A1Y1UPI8</accession>
<evidence type="ECO:0000313" key="8">
    <source>
        <dbReference type="EMBL" id="ORX39919.1"/>
    </source>
</evidence>
<dbReference type="InterPro" id="IPR001138">
    <property type="entry name" value="Zn2Cys6_DnaBD"/>
</dbReference>
<feature type="compositionally biased region" description="Low complexity" evidence="6">
    <location>
        <begin position="13"/>
        <end position="25"/>
    </location>
</feature>
<sequence>MDASYPPLETPGVSVSKSSPNSSSSPPVLVFSPAYTMPQANWYGYPSSTPGSYGYSHPMTPYTHMENLTPYTTYATTPAPVGGHALPLTATPTTERAYNTASLHAAAPSVLFGQPHSLYGSPASSISSALPLDKETTPPLLLPRRASESTTMDYYLPTPGLLPVGPPLPAATQIKKRSRTAQACEKCRIRKAKCSGGQPCTRCINKKLPCVFSGTTRSRGAARWREAAAREAAEQAAKLRTRRHSLDDPFATPNNAPVIRDVRRHSEGSIEPRLQNNSALGLDLNPIDELARPASACQTWAPYTVPYLETVSAYPWTPDHRFSDGSYSYPTPLSAGNVVPLTYADWSGQPSDWHGQCSE</sequence>
<evidence type="ECO:0000256" key="3">
    <source>
        <dbReference type="ARBA" id="ARBA00023125"/>
    </source>
</evidence>
<dbReference type="AlphaFoldDB" id="A0A1Y1UPI8"/>
<feature type="region of interest" description="Disordered" evidence="6">
    <location>
        <begin position="1"/>
        <end position="25"/>
    </location>
</feature>
<keyword evidence="2" id="KW-0805">Transcription regulation</keyword>
<dbReference type="GO" id="GO:0000981">
    <property type="term" value="F:DNA-binding transcription factor activity, RNA polymerase II-specific"/>
    <property type="evidence" value="ECO:0007669"/>
    <property type="project" value="InterPro"/>
</dbReference>
<dbReference type="GO" id="GO:0005634">
    <property type="term" value="C:nucleus"/>
    <property type="evidence" value="ECO:0007669"/>
    <property type="project" value="UniProtKB-SubCell"/>
</dbReference>
<dbReference type="STRING" id="4999.A0A1Y1UPI8"/>
<organism evidence="8 9">
    <name type="scientific">Kockovaella imperatae</name>
    <dbReference type="NCBI Taxonomy" id="4999"/>
    <lineage>
        <taxon>Eukaryota</taxon>
        <taxon>Fungi</taxon>
        <taxon>Dikarya</taxon>
        <taxon>Basidiomycota</taxon>
        <taxon>Agaricomycotina</taxon>
        <taxon>Tremellomycetes</taxon>
        <taxon>Tremellales</taxon>
        <taxon>Cuniculitremaceae</taxon>
        <taxon>Kockovaella</taxon>
    </lineage>
</organism>